<reference evidence="1" key="1">
    <citation type="submission" date="2021-06" db="EMBL/GenBank/DDBJ databases">
        <authorList>
            <person name="Kallberg Y."/>
            <person name="Tangrot J."/>
            <person name="Rosling A."/>
        </authorList>
    </citation>
    <scope>NUCLEOTIDE SEQUENCE</scope>
    <source>
        <strain evidence="1">MA461A</strain>
    </source>
</reference>
<feature type="non-terminal residue" evidence="1">
    <location>
        <position position="70"/>
    </location>
</feature>
<proteinExistence type="predicted"/>
<organism evidence="1 2">
    <name type="scientific">Racocetra persica</name>
    <dbReference type="NCBI Taxonomy" id="160502"/>
    <lineage>
        <taxon>Eukaryota</taxon>
        <taxon>Fungi</taxon>
        <taxon>Fungi incertae sedis</taxon>
        <taxon>Mucoromycota</taxon>
        <taxon>Glomeromycotina</taxon>
        <taxon>Glomeromycetes</taxon>
        <taxon>Diversisporales</taxon>
        <taxon>Gigasporaceae</taxon>
        <taxon>Racocetra</taxon>
    </lineage>
</organism>
<accession>A0ACA9QZA8</accession>
<dbReference type="EMBL" id="CAJVQC010040078">
    <property type="protein sequence ID" value="CAG8770022.1"/>
    <property type="molecule type" value="Genomic_DNA"/>
</dbReference>
<gene>
    <name evidence="1" type="ORF">RPERSI_LOCUS16294</name>
</gene>
<evidence type="ECO:0000313" key="2">
    <source>
        <dbReference type="Proteomes" id="UP000789920"/>
    </source>
</evidence>
<sequence>MGNKLAKEDKSNPPKIEITEELVNKFSSIPNFDKEKVEALLASVKDNEEFLQQNPDLTNKSSKEIIIAAK</sequence>
<evidence type="ECO:0000313" key="1">
    <source>
        <dbReference type="EMBL" id="CAG8770022.1"/>
    </source>
</evidence>
<name>A0ACA9QZA8_9GLOM</name>
<protein>
    <submittedName>
        <fullName evidence="1">16590_t:CDS:1</fullName>
    </submittedName>
</protein>
<comment type="caution">
    <text evidence="1">The sequence shown here is derived from an EMBL/GenBank/DDBJ whole genome shotgun (WGS) entry which is preliminary data.</text>
</comment>
<keyword evidence="2" id="KW-1185">Reference proteome</keyword>
<dbReference type="Proteomes" id="UP000789920">
    <property type="component" value="Unassembled WGS sequence"/>
</dbReference>